<feature type="domain" description="HTH tetR-type" evidence="3">
    <location>
        <begin position="12"/>
        <end position="72"/>
    </location>
</feature>
<keyword evidence="5" id="KW-1185">Reference proteome</keyword>
<sequence length="211" mass="23951">MAKKQEPGRIREENSQLILSVAEQAFVKHGYKGTSMQAIADAAKLPKANLHYYFGSKSALYSAVLAGIVQRWDAVVDDVDRDADPAEVLERYICAKVDLTIESPAASKIFAMEIIQGAPYVMDHMKTSLREWFREKTDIFQSWIDQGKMADVDPEHLMFMIWSTTQHYADFDTQILTLTNKQEYEPQDVEKIKTFLCRMILAGCGLTSSRS</sequence>
<dbReference type="RefSeq" id="WP_237445390.1">
    <property type="nucleotide sequence ID" value="NZ_CAKLPX010000003.1"/>
</dbReference>
<evidence type="ECO:0000313" key="4">
    <source>
        <dbReference type="EMBL" id="CAH0992713.1"/>
    </source>
</evidence>
<evidence type="ECO:0000313" key="5">
    <source>
        <dbReference type="Proteomes" id="UP000838100"/>
    </source>
</evidence>
<dbReference type="SUPFAM" id="SSF46689">
    <property type="entry name" value="Homeodomain-like"/>
    <property type="match status" value="1"/>
</dbReference>
<dbReference type="EMBL" id="CAKLPX010000003">
    <property type="protein sequence ID" value="CAH0992713.1"/>
    <property type="molecule type" value="Genomic_DNA"/>
</dbReference>
<dbReference type="InterPro" id="IPR013573">
    <property type="entry name" value="Tscrpt_reg_YcdC_C"/>
</dbReference>
<evidence type="ECO:0000259" key="3">
    <source>
        <dbReference type="PROSITE" id="PS50977"/>
    </source>
</evidence>
<accession>A0ABM9AHU4</accession>
<comment type="caution">
    <text evidence="4">The sequence shown here is derived from an EMBL/GenBank/DDBJ whole genome shotgun (WGS) entry which is preliminary data.</text>
</comment>
<dbReference type="PRINTS" id="PR00455">
    <property type="entry name" value="HTHTETR"/>
</dbReference>
<dbReference type="PANTHER" id="PTHR30328">
    <property type="entry name" value="TRANSCRIPTIONAL REPRESSOR"/>
    <property type="match status" value="1"/>
</dbReference>
<evidence type="ECO:0000256" key="1">
    <source>
        <dbReference type="ARBA" id="ARBA00023125"/>
    </source>
</evidence>
<dbReference type="Gene3D" id="1.10.357.10">
    <property type="entry name" value="Tetracycline Repressor, domain 2"/>
    <property type="match status" value="1"/>
</dbReference>
<dbReference type="SUPFAM" id="SSF48498">
    <property type="entry name" value="Tetracyclin repressor-like, C-terminal domain"/>
    <property type="match status" value="1"/>
</dbReference>
<feature type="DNA-binding region" description="H-T-H motif" evidence="2">
    <location>
        <begin position="35"/>
        <end position="54"/>
    </location>
</feature>
<evidence type="ECO:0000256" key="2">
    <source>
        <dbReference type="PROSITE-ProRule" id="PRU00335"/>
    </source>
</evidence>
<reference evidence="4" key="1">
    <citation type="submission" date="2021-12" db="EMBL/GenBank/DDBJ databases">
        <authorList>
            <person name="Rodrigo-Torres L."/>
            <person name="Arahal R. D."/>
            <person name="Lucena T."/>
        </authorList>
    </citation>
    <scope>NUCLEOTIDE SEQUENCE</scope>
    <source>
        <strain evidence="4">CECT 8267</strain>
    </source>
</reference>
<dbReference type="PANTHER" id="PTHR30328:SF54">
    <property type="entry name" value="HTH-TYPE TRANSCRIPTIONAL REPRESSOR SCO4008"/>
    <property type="match status" value="1"/>
</dbReference>
<keyword evidence="1 2" id="KW-0238">DNA-binding</keyword>
<dbReference type="InterPro" id="IPR050109">
    <property type="entry name" value="HTH-type_TetR-like_transc_reg"/>
</dbReference>
<dbReference type="Gene3D" id="1.10.10.60">
    <property type="entry name" value="Homeodomain-like"/>
    <property type="match status" value="1"/>
</dbReference>
<dbReference type="InterPro" id="IPR036271">
    <property type="entry name" value="Tet_transcr_reg_TetR-rel_C_sf"/>
</dbReference>
<protein>
    <submittedName>
        <fullName evidence="4">HTH-type transcriptional regulator RutR</fullName>
    </submittedName>
</protein>
<dbReference type="InterPro" id="IPR009057">
    <property type="entry name" value="Homeodomain-like_sf"/>
</dbReference>
<name>A0ABM9AHU4_9GAMM</name>
<dbReference type="Pfam" id="PF00440">
    <property type="entry name" value="TetR_N"/>
    <property type="match status" value="1"/>
</dbReference>
<proteinExistence type="predicted"/>
<dbReference type="InterPro" id="IPR001647">
    <property type="entry name" value="HTH_TetR"/>
</dbReference>
<dbReference type="Proteomes" id="UP000838100">
    <property type="component" value="Unassembled WGS sequence"/>
</dbReference>
<organism evidence="4 5">
    <name type="scientific">Sinobacterium norvegicum</name>
    <dbReference type="NCBI Taxonomy" id="1641715"/>
    <lineage>
        <taxon>Bacteria</taxon>
        <taxon>Pseudomonadati</taxon>
        <taxon>Pseudomonadota</taxon>
        <taxon>Gammaproteobacteria</taxon>
        <taxon>Cellvibrionales</taxon>
        <taxon>Spongiibacteraceae</taxon>
        <taxon>Sinobacterium</taxon>
    </lineage>
</organism>
<dbReference type="PROSITE" id="PS50977">
    <property type="entry name" value="HTH_TETR_2"/>
    <property type="match status" value="1"/>
</dbReference>
<gene>
    <name evidence="4" type="primary">rutR_3</name>
    <name evidence="4" type="ORF">SIN8267_02846</name>
</gene>
<dbReference type="Pfam" id="PF08362">
    <property type="entry name" value="TetR_C_3"/>
    <property type="match status" value="1"/>
</dbReference>